<dbReference type="EMBL" id="ML976999">
    <property type="protein sequence ID" value="KAF1954440.1"/>
    <property type="molecule type" value="Genomic_DNA"/>
</dbReference>
<protein>
    <submittedName>
        <fullName evidence="2">Uncharacterized protein</fullName>
    </submittedName>
</protein>
<organism evidence="2 3">
    <name type="scientific">Byssothecium circinans</name>
    <dbReference type="NCBI Taxonomy" id="147558"/>
    <lineage>
        <taxon>Eukaryota</taxon>
        <taxon>Fungi</taxon>
        <taxon>Dikarya</taxon>
        <taxon>Ascomycota</taxon>
        <taxon>Pezizomycotina</taxon>
        <taxon>Dothideomycetes</taxon>
        <taxon>Pleosporomycetidae</taxon>
        <taxon>Pleosporales</taxon>
        <taxon>Massarineae</taxon>
        <taxon>Massarinaceae</taxon>
        <taxon>Byssothecium</taxon>
    </lineage>
</organism>
<reference evidence="2" key="1">
    <citation type="journal article" date="2020" name="Stud. Mycol.">
        <title>101 Dothideomycetes genomes: a test case for predicting lifestyles and emergence of pathogens.</title>
        <authorList>
            <person name="Haridas S."/>
            <person name="Albert R."/>
            <person name="Binder M."/>
            <person name="Bloem J."/>
            <person name="Labutti K."/>
            <person name="Salamov A."/>
            <person name="Andreopoulos B."/>
            <person name="Baker S."/>
            <person name="Barry K."/>
            <person name="Bills G."/>
            <person name="Bluhm B."/>
            <person name="Cannon C."/>
            <person name="Castanera R."/>
            <person name="Culley D."/>
            <person name="Daum C."/>
            <person name="Ezra D."/>
            <person name="Gonzalez J."/>
            <person name="Henrissat B."/>
            <person name="Kuo A."/>
            <person name="Liang C."/>
            <person name="Lipzen A."/>
            <person name="Lutzoni F."/>
            <person name="Magnuson J."/>
            <person name="Mondo S."/>
            <person name="Nolan M."/>
            <person name="Ohm R."/>
            <person name="Pangilinan J."/>
            <person name="Park H.-J."/>
            <person name="Ramirez L."/>
            <person name="Alfaro M."/>
            <person name="Sun H."/>
            <person name="Tritt A."/>
            <person name="Yoshinaga Y."/>
            <person name="Zwiers L.-H."/>
            <person name="Turgeon B."/>
            <person name="Goodwin S."/>
            <person name="Spatafora J."/>
            <person name="Crous P."/>
            <person name="Grigoriev I."/>
        </authorList>
    </citation>
    <scope>NUCLEOTIDE SEQUENCE</scope>
    <source>
        <strain evidence="2">CBS 675.92</strain>
    </source>
</reference>
<dbReference type="Proteomes" id="UP000800035">
    <property type="component" value="Unassembled WGS sequence"/>
</dbReference>
<feature type="compositionally biased region" description="Polar residues" evidence="1">
    <location>
        <begin position="135"/>
        <end position="146"/>
    </location>
</feature>
<sequence length="752" mass="84274">MYHYRATGSEGPTYQATFERDVAAINAVLNSDDVNLGRATARPLLRSLSVDPNVGWFFHAIKFASMPSQRLLEWRNCDDHLRRLRNLDIFDPKGGFDILVRQYGSSARARGQATVMTPLDQQHLGSHVRNGAKLVQQQKQTASSAPVNGATLGQPSPRPSPQQGAYASPWASSSPSPIPRTAAPTLTNNTMGLFDNSNRTPGPAPSALPPSTTSHYAPRLANSPTINGARSTTDIQPNRYGLNGGGGSFPPSNTRNQKSSPVMMQGHMPHLGKQYTASPHGKANTNDNGRYGVLIPTPPTQNTLVWPQQNDTTSPQNGTMSRQNGKMPQQICPTPQQTATTSQQNGKEPRPYRTMPQQRKMPQQYDMTFQQNGTRPYHNGTTPQQNGPTPQQRHIIPSHNPSERQQRDIINPQAIFHRQMQAYAGQSTTQSSNLPAPTGLMLQQPVQPQPHQMSYSIPNTTQKRSYDAFIGTRQNNLPTQTQAYPQPQHLQPTYDLPPAKRFKTTEEFNGEELERRRQKYFGDENEKENKKERTRKLVKYYTSKNIDFLAFMYREYLEINRLGPGEKVNPFYTNLLANEPLTDDEIQNRTDRAKLVWYAKSKWANYWNKNENQGCKEAKARMAEERWEPSMTQYSGFTMLNGLSIEEERNLTGGHLTNDFDYRGFQKAGKSYASDAGARVAVAANYGGTQSQDPGLVDVGTRLRAMLHASLQPNMGALLSGAERQRNRIMDINRQHHLLPEQLRATSSYKAT</sequence>
<proteinExistence type="predicted"/>
<feature type="compositionally biased region" description="Low complexity" evidence="1">
    <location>
        <begin position="333"/>
        <end position="344"/>
    </location>
</feature>
<feature type="compositionally biased region" description="Polar residues" evidence="1">
    <location>
        <begin position="355"/>
        <end position="374"/>
    </location>
</feature>
<evidence type="ECO:0000313" key="3">
    <source>
        <dbReference type="Proteomes" id="UP000800035"/>
    </source>
</evidence>
<feature type="compositionally biased region" description="Polar residues" evidence="1">
    <location>
        <begin position="300"/>
        <end position="327"/>
    </location>
</feature>
<dbReference type="AlphaFoldDB" id="A0A6A5TR51"/>
<keyword evidence="3" id="KW-1185">Reference proteome</keyword>
<feature type="compositionally biased region" description="Low complexity" evidence="1">
    <location>
        <begin position="161"/>
        <end position="175"/>
    </location>
</feature>
<feature type="compositionally biased region" description="Polar residues" evidence="1">
    <location>
        <begin position="250"/>
        <end position="261"/>
    </location>
</feature>
<accession>A0A6A5TR51</accession>
<feature type="region of interest" description="Disordered" evidence="1">
    <location>
        <begin position="300"/>
        <end position="405"/>
    </location>
</feature>
<evidence type="ECO:0000313" key="2">
    <source>
        <dbReference type="EMBL" id="KAF1954440.1"/>
    </source>
</evidence>
<dbReference type="OrthoDB" id="3692269at2759"/>
<feature type="compositionally biased region" description="Low complexity" evidence="1">
    <location>
        <begin position="379"/>
        <end position="392"/>
    </location>
</feature>
<gene>
    <name evidence="2" type="ORF">CC80DRAFT_506452</name>
</gene>
<evidence type="ECO:0000256" key="1">
    <source>
        <dbReference type="SAM" id="MobiDB-lite"/>
    </source>
</evidence>
<feature type="compositionally biased region" description="Polar residues" evidence="1">
    <location>
        <begin position="184"/>
        <end position="199"/>
    </location>
</feature>
<name>A0A6A5TR51_9PLEO</name>
<feature type="region of interest" description="Disordered" evidence="1">
    <location>
        <begin position="135"/>
        <end position="261"/>
    </location>
</feature>
<feature type="compositionally biased region" description="Polar residues" evidence="1">
    <location>
        <begin position="222"/>
        <end position="236"/>
    </location>
</feature>